<name>A0A059CL86_EUCGR</name>
<feature type="region of interest" description="Disordered" evidence="1">
    <location>
        <begin position="23"/>
        <end position="102"/>
    </location>
</feature>
<dbReference type="Gramene" id="KCW79147">
    <property type="protein sequence ID" value="KCW79147"/>
    <property type="gene ID" value="EUGRSUZ_C00594"/>
</dbReference>
<protein>
    <submittedName>
        <fullName evidence="3">Uncharacterized protein</fullName>
    </submittedName>
</protein>
<evidence type="ECO:0000256" key="2">
    <source>
        <dbReference type="SAM" id="Phobius"/>
    </source>
</evidence>
<keyword evidence="2" id="KW-0472">Membrane</keyword>
<dbReference type="AlphaFoldDB" id="A0A059CL86"/>
<proteinExistence type="predicted"/>
<accession>A0A059CL86</accession>
<sequence length="178" mass="19841">MSILRNSNKKFSYLTSAGTANQISPIEDNIKSVRDPEIQHNVGVSPPKPPHYHHRSTSPSSFSFSSSSPSSSRGRPARSWSRSCLPHRPRAAPTPSSSSPSSHPLMMLREFRLLGFGAFCCRSLFLLVLLLVQRRWRREAAIGLELDLRLHLLLFALAFGVLPSMKLLGTARVQQVPR</sequence>
<dbReference type="EMBL" id="KK198755">
    <property type="protein sequence ID" value="KCW79147.1"/>
    <property type="molecule type" value="Genomic_DNA"/>
</dbReference>
<gene>
    <name evidence="3" type="ORF">EUGRSUZ_C00594</name>
</gene>
<feature type="compositionally biased region" description="Low complexity" evidence="1">
    <location>
        <begin position="57"/>
        <end position="83"/>
    </location>
</feature>
<organism evidence="3">
    <name type="scientific">Eucalyptus grandis</name>
    <name type="common">Flooded gum</name>
    <dbReference type="NCBI Taxonomy" id="71139"/>
    <lineage>
        <taxon>Eukaryota</taxon>
        <taxon>Viridiplantae</taxon>
        <taxon>Streptophyta</taxon>
        <taxon>Embryophyta</taxon>
        <taxon>Tracheophyta</taxon>
        <taxon>Spermatophyta</taxon>
        <taxon>Magnoliopsida</taxon>
        <taxon>eudicotyledons</taxon>
        <taxon>Gunneridae</taxon>
        <taxon>Pentapetalae</taxon>
        <taxon>rosids</taxon>
        <taxon>malvids</taxon>
        <taxon>Myrtales</taxon>
        <taxon>Myrtaceae</taxon>
        <taxon>Myrtoideae</taxon>
        <taxon>Eucalypteae</taxon>
        <taxon>Eucalyptus</taxon>
    </lineage>
</organism>
<dbReference type="InParanoid" id="A0A059CL86"/>
<keyword evidence="2" id="KW-0812">Transmembrane</keyword>
<feature type="compositionally biased region" description="Low complexity" evidence="1">
    <location>
        <begin position="91"/>
        <end position="102"/>
    </location>
</feature>
<reference evidence="3" key="1">
    <citation type="submission" date="2013-07" db="EMBL/GenBank/DDBJ databases">
        <title>The genome of Eucalyptus grandis.</title>
        <authorList>
            <person name="Schmutz J."/>
            <person name="Hayes R."/>
            <person name="Myburg A."/>
            <person name="Tuskan G."/>
            <person name="Grattapaglia D."/>
            <person name="Rokhsar D.S."/>
        </authorList>
    </citation>
    <scope>NUCLEOTIDE SEQUENCE</scope>
    <source>
        <tissue evidence="3">Leaf extractions</tissue>
    </source>
</reference>
<feature type="compositionally biased region" description="Basic and acidic residues" evidence="1">
    <location>
        <begin position="28"/>
        <end position="38"/>
    </location>
</feature>
<evidence type="ECO:0000313" key="3">
    <source>
        <dbReference type="EMBL" id="KCW79147.1"/>
    </source>
</evidence>
<feature type="transmembrane region" description="Helical" evidence="2">
    <location>
        <begin position="113"/>
        <end position="132"/>
    </location>
</feature>
<evidence type="ECO:0000256" key="1">
    <source>
        <dbReference type="SAM" id="MobiDB-lite"/>
    </source>
</evidence>
<feature type="transmembrane region" description="Helical" evidence="2">
    <location>
        <begin position="152"/>
        <end position="169"/>
    </location>
</feature>
<keyword evidence="2" id="KW-1133">Transmembrane helix</keyword>